<evidence type="ECO:0000313" key="3">
    <source>
        <dbReference type="Proteomes" id="UP000629468"/>
    </source>
</evidence>
<organism evidence="2 3">
    <name type="scientific">Agaricus bisporus var. burnettii</name>
    <dbReference type="NCBI Taxonomy" id="192524"/>
    <lineage>
        <taxon>Eukaryota</taxon>
        <taxon>Fungi</taxon>
        <taxon>Dikarya</taxon>
        <taxon>Basidiomycota</taxon>
        <taxon>Agaricomycotina</taxon>
        <taxon>Agaricomycetes</taxon>
        <taxon>Agaricomycetidae</taxon>
        <taxon>Agaricales</taxon>
        <taxon>Agaricineae</taxon>
        <taxon>Agaricaceae</taxon>
        <taxon>Agaricus</taxon>
    </lineage>
</organism>
<reference evidence="2 3" key="1">
    <citation type="journal article" name="Sci. Rep.">
        <title>Telomere-to-telomere assembled and centromere annotated genomes of the two main subspecies of the button mushroom Agaricus bisporus reveal especially polymorphic chromosome ends.</title>
        <authorList>
            <person name="Sonnenberg A.S.M."/>
            <person name="Sedaghat-Telgerd N."/>
            <person name="Lavrijssen B."/>
            <person name="Ohm R.A."/>
            <person name="Hendrickx P.M."/>
            <person name="Scholtmeijer K."/>
            <person name="Baars J.J.P."/>
            <person name="van Peer A."/>
        </authorList>
    </citation>
    <scope>NUCLEOTIDE SEQUENCE [LARGE SCALE GENOMIC DNA]</scope>
    <source>
        <strain evidence="2 3">H119_p4</strain>
    </source>
</reference>
<evidence type="ECO:0000313" key="2">
    <source>
        <dbReference type="EMBL" id="KAF7761023.1"/>
    </source>
</evidence>
<name>A0A8H7C2J6_AGABI</name>
<dbReference type="AlphaFoldDB" id="A0A8H7C2J6"/>
<evidence type="ECO:0000256" key="1">
    <source>
        <dbReference type="SAM" id="MobiDB-lite"/>
    </source>
</evidence>
<dbReference type="Proteomes" id="UP000629468">
    <property type="component" value="Unassembled WGS sequence"/>
</dbReference>
<proteinExistence type="predicted"/>
<sequence>MTVFATTHMESNASPRECPFRRPFQSPLDSGIVAISLNGIPPTPVKRGSLGTENASRAPQGSTAFVESLNSKLFSLQMQGEFKQLSQVKRNHYRRSYRFSPYSRSRSLCSISVETRSLVRRHASQTGIQKSSSIDKGIYAYRPSLTRLIKVSVENSENSANVDDGGSDTVKRKLMIRSASLRKAASLRILSQAHFDKVEELVPTAPSSPIKFSARDRSIPSPIPIISPPPFIGPHALLSMETIAKIRLENYKERECRTAEYDYARSFQIANGLWSGSPKDWEILLGLGQQTRRRRIDWLLQFLPKNHSHSTSSSFSSTSSTISSSSSPSFDQSMEGLVDQLMTSPETRFHAAWMFLRYHYLMGVVRTKGTAQEQLPIYPSTGIWDVTLASLAISVKFHRDFLHPLLPVEAVDYMQISPHDMGYEDFEYAQRTMLHSFDYKLGVTPQPFLDQVWIAFPSLRKLLDFDGGWNEVRKATWRLLLNSLYEPDVLRFSVSVLTAAALSRAIVSALTWRYYYKSDWNLALNFSRVEEGEKWIIITPQQFRDRARDDAGAVIVEIEEVLKICDMEMKECCRWFEARSGPGLTV</sequence>
<gene>
    <name evidence="2" type="ORF">Agabi119p4_10432</name>
</gene>
<feature type="region of interest" description="Disordered" evidence="1">
    <location>
        <begin position="307"/>
        <end position="328"/>
    </location>
</feature>
<accession>A0A8H7C2J6</accession>
<protein>
    <submittedName>
        <fullName evidence="2">Uncharacterized protein</fullName>
    </submittedName>
</protein>
<feature type="compositionally biased region" description="Low complexity" evidence="1">
    <location>
        <begin position="309"/>
        <end position="328"/>
    </location>
</feature>
<dbReference type="EMBL" id="JABXXO010000014">
    <property type="protein sequence ID" value="KAF7761023.1"/>
    <property type="molecule type" value="Genomic_DNA"/>
</dbReference>
<comment type="caution">
    <text evidence="2">The sequence shown here is derived from an EMBL/GenBank/DDBJ whole genome shotgun (WGS) entry which is preliminary data.</text>
</comment>